<dbReference type="EMBL" id="WHUW01000267">
    <property type="protein sequence ID" value="KAF8416203.1"/>
    <property type="molecule type" value="Genomic_DNA"/>
</dbReference>
<dbReference type="Proteomes" id="UP001194468">
    <property type="component" value="Unassembled WGS sequence"/>
</dbReference>
<reference evidence="1" key="2">
    <citation type="journal article" date="2020" name="Nat. Commun.">
        <title>Large-scale genome sequencing of mycorrhizal fungi provides insights into the early evolution of symbiotic traits.</title>
        <authorList>
            <person name="Miyauchi S."/>
            <person name="Kiss E."/>
            <person name="Kuo A."/>
            <person name="Drula E."/>
            <person name="Kohler A."/>
            <person name="Sanchez-Garcia M."/>
            <person name="Morin E."/>
            <person name="Andreopoulos B."/>
            <person name="Barry K.W."/>
            <person name="Bonito G."/>
            <person name="Buee M."/>
            <person name="Carver A."/>
            <person name="Chen C."/>
            <person name="Cichocki N."/>
            <person name="Clum A."/>
            <person name="Culley D."/>
            <person name="Crous P.W."/>
            <person name="Fauchery L."/>
            <person name="Girlanda M."/>
            <person name="Hayes R.D."/>
            <person name="Keri Z."/>
            <person name="LaButti K."/>
            <person name="Lipzen A."/>
            <person name="Lombard V."/>
            <person name="Magnuson J."/>
            <person name="Maillard F."/>
            <person name="Murat C."/>
            <person name="Nolan M."/>
            <person name="Ohm R.A."/>
            <person name="Pangilinan J."/>
            <person name="Pereira M.F."/>
            <person name="Perotto S."/>
            <person name="Peter M."/>
            <person name="Pfister S."/>
            <person name="Riley R."/>
            <person name="Sitrit Y."/>
            <person name="Stielow J.B."/>
            <person name="Szollosi G."/>
            <person name="Zifcakova L."/>
            <person name="Stursova M."/>
            <person name="Spatafora J.W."/>
            <person name="Tedersoo L."/>
            <person name="Vaario L.M."/>
            <person name="Yamada A."/>
            <person name="Yan M."/>
            <person name="Wang P."/>
            <person name="Xu J."/>
            <person name="Bruns T."/>
            <person name="Baldrian P."/>
            <person name="Vilgalys R."/>
            <person name="Dunand C."/>
            <person name="Henrissat B."/>
            <person name="Grigoriev I.V."/>
            <person name="Hibbett D."/>
            <person name="Nagy L.G."/>
            <person name="Martin F.M."/>
        </authorList>
    </citation>
    <scope>NUCLEOTIDE SEQUENCE</scope>
    <source>
        <strain evidence="1">BED1</strain>
    </source>
</reference>
<feature type="non-terminal residue" evidence="1">
    <location>
        <position position="131"/>
    </location>
</feature>
<keyword evidence="2" id="KW-1185">Reference proteome</keyword>
<comment type="caution">
    <text evidence="1">The sequence shown here is derived from an EMBL/GenBank/DDBJ whole genome shotgun (WGS) entry which is preliminary data.</text>
</comment>
<protein>
    <submittedName>
        <fullName evidence="1">Uncharacterized protein</fullName>
    </submittedName>
</protein>
<feature type="non-terminal residue" evidence="1">
    <location>
        <position position="1"/>
    </location>
</feature>
<gene>
    <name evidence="1" type="ORF">L210DRAFT_790115</name>
</gene>
<reference evidence="1" key="1">
    <citation type="submission" date="2019-10" db="EMBL/GenBank/DDBJ databases">
        <authorList>
            <consortium name="DOE Joint Genome Institute"/>
            <person name="Kuo A."/>
            <person name="Miyauchi S."/>
            <person name="Kiss E."/>
            <person name="Drula E."/>
            <person name="Kohler A."/>
            <person name="Sanchez-Garcia M."/>
            <person name="Andreopoulos B."/>
            <person name="Barry K.W."/>
            <person name="Bonito G."/>
            <person name="Buee M."/>
            <person name="Carver A."/>
            <person name="Chen C."/>
            <person name="Cichocki N."/>
            <person name="Clum A."/>
            <person name="Culley D."/>
            <person name="Crous P.W."/>
            <person name="Fauchery L."/>
            <person name="Girlanda M."/>
            <person name="Hayes R."/>
            <person name="Keri Z."/>
            <person name="LaButti K."/>
            <person name="Lipzen A."/>
            <person name="Lombard V."/>
            <person name="Magnuson J."/>
            <person name="Maillard F."/>
            <person name="Morin E."/>
            <person name="Murat C."/>
            <person name="Nolan M."/>
            <person name="Ohm R."/>
            <person name="Pangilinan J."/>
            <person name="Pereira M."/>
            <person name="Perotto S."/>
            <person name="Peter M."/>
            <person name="Riley R."/>
            <person name="Sitrit Y."/>
            <person name="Stielow B."/>
            <person name="Szollosi G."/>
            <person name="Zifcakova L."/>
            <person name="Stursova M."/>
            <person name="Spatafora J.W."/>
            <person name="Tedersoo L."/>
            <person name="Vaario L.-M."/>
            <person name="Yamada A."/>
            <person name="Yan M."/>
            <person name="Wang P."/>
            <person name="Xu J."/>
            <person name="Bruns T."/>
            <person name="Baldrian P."/>
            <person name="Vilgalys R."/>
            <person name="Henrissat B."/>
            <person name="Grigoriev I.V."/>
            <person name="Hibbett D."/>
            <person name="Nagy L.G."/>
            <person name="Martin F.M."/>
        </authorList>
    </citation>
    <scope>NUCLEOTIDE SEQUENCE</scope>
    <source>
        <strain evidence="1">BED1</strain>
    </source>
</reference>
<evidence type="ECO:0000313" key="1">
    <source>
        <dbReference type="EMBL" id="KAF8416203.1"/>
    </source>
</evidence>
<organism evidence="1 2">
    <name type="scientific">Boletus edulis BED1</name>
    <dbReference type="NCBI Taxonomy" id="1328754"/>
    <lineage>
        <taxon>Eukaryota</taxon>
        <taxon>Fungi</taxon>
        <taxon>Dikarya</taxon>
        <taxon>Basidiomycota</taxon>
        <taxon>Agaricomycotina</taxon>
        <taxon>Agaricomycetes</taxon>
        <taxon>Agaricomycetidae</taxon>
        <taxon>Boletales</taxon>
        <taxon>Boletineae</taxon>
        <taxon>Boletaceae</taxon>
        <taxon>Boletoideae</taxon>
        <taxon>Boletus</taxon>
    </lineage>
</organism>
<sequence length="131" mass="14782">RHAVRRRWNTVMAKERCRQKGTQLFISRAFDTIGGMRVTLAERFAIASKSSNRGGKQDEHGGLPNEVMLAEGMKVMVTYNIETDLDIANGARGEIVKIVLNEREERISPSQPIVHLEYPPAYILVKMLSSK</sequence>
<proteinExistence type="predicted"/>
<accession>A0AAD4BBU3</accession>
<dbReference type="AlphaFoldDB" id="A0AAD4BBU3"/>
<evidence type="ECO:0000313" key="2">
    <source>
        <dbReference type="Proteomes" id="UP001194468"/>
    </source>
</evidence>
<name>A0AAD4BBU3_BOLED</name>